<evidence type="ECO:0008006" key="3">
    <source>
        <dbReference type="Google" id="ProtNLM"/>
    </source>
</evidence>
<evidence type="ECO:0000313" key="2">
    <source>
        <dbReference type="Proteomes" id="UP000543030"/>
    </source>
</evidence>
<protein>
    <recommendedName>
        <fullName evidence="3">Haem-binding uptake Tiki superfamily ChaN domain-containing protein</fullName>
    </recommendedName>
</protein>
<evidence type="ECO:0000313" key="1">
    <source>
        <dbReference type="EMBL" id="MBB5189808.1"/>
    </source>
</evidence>
<accession>A0A840RB93</accession>
<reference evidence="1 2" key="1">
    <citation type="submission" date="2020-08" db="EMBL/GenBank/DDBJ databases">
        <title>Genomic Encyclopedia of Type Strains, Phase IV (KMG-IV): sequencing the most valuable type-strain genomes for metagenomic binning, comparative biology and taxonomic classification.</title>
        <authorList>
            <person name="Goeker M."/>
        </authorList>
    </citation>
    <scope>NUCLEOTIDE SEQUENCE [LARGE SCALE GENOMIC DNA]</scope>
    <source>
        <strain evidence="1 2">DSM 18233</strain>
    </source>
</reference>
<dbReference type="Proteomes" id="UP000543030">
    <property type="component" value="Unassembled WGS sequence"/>
</dbReference>
<dbReference type="RefSeq" id="WP_184097225.1">
    <property type="nucleotide sequence ID" value="NZ_JACHHN010000001.1"/>
</dbReference>
<dbReference type="AlphaFoldDB" id="A0A840RB93"/>
<organism evidence="1 2">
    <name type="scientific">Silvimonas terrae</name>
    <dbReference type="NCBI Taxonomy" id="300266"/>
    <lineage>
        <taxon>Bacteria</taxon>
        <taxon>Pseudomonadati</taxon>
        <taxon>Pseudomonadota</taxon>
        <taxon>Betaproteobacteria</taxon>
        <taxon>Neisseriales</taxon>
        <taxon>Chitinibacteraceae</taxon>
        <taxon>Silvimonas</taxon>
    </lineage>
</organism>
<comment type="caution">
    <text evidence="1">The sequence shown here is derived from an EMBL/GenBank/DDBJ whole genome shotgun (WGS) entry which is preliminary data.</text>
</comment>
<name>A0A840RB93_9NEIS</name>
<gene>
    <name evidence="1" type="ORF">HNQ50_000518</name>
</gene>
<sequence length="217" mass="23640">MQVFLIGTNHLPDTHNLMVRQLTGVLQQLQPARLLLEIRQADLAQADAYPGRYAPEMVQLAQDYAGIAHGFDWLGEGDATRVAAILAEQQSLSAQLGGADLPPAGQAFYASYNAQLAPFLAGNDLFAMNAPTALEMAGQWISFYDWCTGPFATLARFYRQRALRINQSVVERVAEVAAQPGRLVVVIGLSHVLRVRTALQQHLPGVASHLLLDLVTP</sequence>
<proteinExistence type="predicted"/>
<keyword evidence="2" id="KW-1185">Reference proteome</keyword>
<dbReference type="EMBL" id="JACHHN010000001">
    <property type="protein sequence ID" value="MBB5189808.1"/>
    <property type="molecule type" value="Genomic_DNA"/>
</dbReference>